<dbReference type="PANTHER" id="PTHR22642">
    <property type="entry name" value="IMIDAZOLONEPROPIONASE"/>
    <property type="match status" value="1"/>
</dbReference>
<proteinExistence type="predicted"/>
<evidence type="ECO:0000313" key="2">
    <source>
        <dbReference type="EMBL" id="OJG10751.1"/>
    </source>
</evidence>
<protein>
    <recommendedName>
        <fullName evidence="1">Amidohydrolase 3 domain-containing protein</fullName>
    </recommendedName>
</protein>
<dbReference type="SUPFAM" id="SSF51556">
    <property type="entry name" value="Metallo-dependent hydrolases"/>
    <property type="match status" value="1"/>
</dbReference>
<dbReference type="AlphaFoldDB" id="A0A1L8QTC1"/>
<evidence type="ECO:0000259" key="1">
    <source>
        <dbReference type="Pfam" id="PF07969"/>
    </source>
</evidence>
<comment type="caution">
    <text evidence="2">The sequence shown here is derived from an EMBL/GenBank/DDBJ whole genome shotgun (WGS) entry which is preliminary data.</text>
</comment>
<dbReference type="GO" id="GO:0016810">
    <property type="term" value="F:hydrolase activity, acting on carbon-nitrogen (but not peptide) bonds"/>
    <property type="evidence" value="ECO:0007669"/>
    <property type="project" value="InterPro"/>
</dbReference>
<gene>
    <name evidence="2" type="ORF">RU93_GL001964</name>
</gene>
<dbReference type="Gene3D" id="3.10.310.70">
    <property type="match status" value="1"/>
</dbReference>
<organism evidence="2 3">
    <name type="scientific">Enterococcus aquimarinus</name>
    <dbReference type="NCBI Taxonomy" id="328396"/>
    <lineage>
        <taxon>Bacteria</taxon>
        <taxon>Bacillati</taxon>
        <taxon>Bacillota</taxon>
        <taxon>Bacilli</taxon>
        <taxon>Lactobacillales</taxon>
        <taxon>Enterococcaceae</taxon>
        <taxon>Enterococcus</taxon>
    </lineage>
</organism>
<name>A0A1L8QTC1_9ENTE</name>
<dbReference type="SUPFAM" id="SSF51338">
    <property type="entry name" value="Composite domain of metallo-dependent hydrolases"/>
    <property type="match status" value="1"/>
</dbReference>
<dbReference type="RefSeq" id="WP_071874670.1">
    <property type="nucleotide sequence ID" value="NZ_JBHSHF010000021.1"/>
</dbReference>
<dbReference type="InterPro" id="IPR011059">
    <property type="entry name" value="Metal-dep_hydrolase_composite"/>
</dbReference>
<dbReference type="Pfam" id="PF07969">
    <property type="entry name" value="Amidohydro_3"/>
    <property type="match status" value="1"/>
</dbReference>
<dbReference type="Proteomes" id="UP000182149">
    <property type="component" value="Unassembled WGS sequence"/>
</dbReference>
<dbReference type="STRING" id="328396.RU93_GL001964"/>
<reference evidence="2 3" key="1">
    <citation type="submission" date="2014-12" db="EMBL/GenBank/DDBJ databases">
        <title>Draft genome sequences of 29 type strains of Enterococci.</title>
        <authorList>
            <person name="Zhong Z."/>
            <person name="Sun Z."/>
            <person name="Liu W."/>
            <person name="Zhang W."/>
            <person name="Zhang H."/>
        </authorList>
    </citation>
    <scope>NUCLEOTIDE SEQUENCE [LARGE SCALE GENOMIC DNA]</scope>
    <source>
        <strain evidence="2 3">DSM 17690</strain>
    </source>
</reference>
<dbReference type="Gene3D" id="2.30.40.10">
    <property type="entry name" value="Urease, subunit C, domain 1"/>
    <property type="match status" value="1"/>
</dbReference>
<dbReference type="Gene3D" id="3.20.20.140">
    <property type="entry name" value="Metal-dependent hydrolases"/>
    <property type="match status" value="1"/>
</dbReference>
<dbReference type="PANTHER" id="PTHR22642:SF2">
    <property type="entry name" value="PROTEIN LONG AFTER FAR-RED 3"/>
    <property type="match status" value="1"/>
</dbReference>
<dbReference type="InterPro" id="IPR032466">
    <property type="entry name" value="Metal_Hydrolase"/>
</dbReference>
<accession>A0A1L8QTC1</accession>
<dbReference type="EMBL" id="JXKD01000006">
    <property type="protein sequence ID" value="OJG10751.1"/>
    <property type="molecule type" value="Genomic_DNA"/>
</dbReference>
<feature type="domain" description="Amidohydrolase 3" evidence="1">
    <location>
        <begin position="43"/>
        <end position="524"/>
    </location>
</feature>
<dbReference type="OrthoDB" id="9767366at2"/>
<dbReference type="InterPro" id="IPR013108">
    <property type="entry name" value="Amidohydro_3"/>
</dbReference>
<evidence type="ECO:0000313" key="3">
    <source>
        <dbReference type="Proteomes" id="UP000182149"/>
    </source>
</evidence>
<sequence>MILISQAIFDTQMKTTFAGYLQIQDDKIVAIGPLSALPVDEEVLDYGEQMIIPSFIDCHVHFFLSALLESGKITHLQGDSEEMFAQQVVDLPTIHGWKIGIGWFGSDFGQMVYPTKASLDRYCRETPVLLIAGDAHSIWLNSSALEALGITPDNLPQGMSGEAIMEDGQLTGCFLEAVAIHYLAHILNVYQDEAPEAYIHYMHRLNALGITTVGDVALTGESWDDLVYPNIYQEVEDAATVRAVFYPAMRSDITALHEIEKTYHSEKVQMGGVKQFFDGVTSTHTAFLKESYETPYYEGDIGAPLIPIEQMRTLILSANQQGWPMRIHTIGDQAIHQALGYFKESQQRYPLPPGKFNTLEHLEVMDSKDLSAINQEQLVLSVQPSHLLVGYDTLDEEVGSERAKGMFPFRSFLDYGGKLAFGTDTPVVVGVTPLESIYYAVARREKSGVPVERLMPTEVLPIAEALYAHTKGAAQALSRQDIGELRVGLKADLCVLSQNILECSEEEILKTQVRATMMDGEFVYQR</sequence>
<keyword evidence="3" id="KW-1185">Reference proteome</keyword>